<reference evidence="1 2" key="1">
    <citation type="submission" date="2018-01" db="EMBL/GenBank/DDBJ databases">
        <title>Genomic Sequence of Chromobacterium MWU13-2610 from wild cranberry bogs within the Cape Cod National Seashore.</title>
        <authorList>
            <person name="O'Hara-Hanley K."/>
            <person name="Soby S."/>
            <person name="Harrison A."/>
        </authorList>
    </citation>
    <scope>NUCLEOTIDE SEQUENCE [LARGE SCALE GENOMIC DNA]</scope>
    <source>
        <strain evidence="1 2">MWU13-2610</strain>
    </source>
</reference>
<dbReference type="SUPFAM" id="SSF50985">
    <property type="entry name" value="RCC1/BLIP-II"/>
    <property type="match status" value="2"/>
</dbReference>
<comment type="caution">
    <text evidence="1">The sequence shown here is derived from an EMBL/GenBank/DDBJ whole genome shotgun (WGS) entry which is preliminary data.</text>
</comment>
<protein>
    <recommendedName>
        <fullName evidence="3">Chromosome condensation regulator RCC1</fullName>
    </recommendedName>
</protein>
<gene>
    <name evidence="1" type="ORF">C2134_02535</name>
</gene>
<dbReference type="InterPro" id="IPR051553">
    <property type="entry name" value="Ran_GTPase-activating"/>
</dbReference>
<organism evidence="1 2">
    <name type="scientific">Chromobacterium sinusclupearum</name>
    <dbReference type="NCBI Taxonomy" id="2077146"/>
    <lineage>
        <taxon>Bacteria</taxon>
        <taxon>Pseudomonadati</taxon>
        <taxon>Pseudomonadota</taxon>
        <taxon>Betaproteobacteria</taxon>
        <taxon>Neisseriales</taxon>
        <taxon>Chromobacteriaceae</taxon>
        <taxon>Chromobacterium</taxon>
    </lineage>
</organism>
<dbReference type="PANTHER" id="PTHR45982:SF1">
    <property type="entry name" value="REGULATOR OF CHROMOSOME CONDENSATION"/>
    <property type="match status" value="1"/>
</dbReference>
<sequence length="546" mass="54693">MALGVGLIGALAGCGGGGGDSGTSNSNTSNLAGSGNQLTLDVFGARGGTLAAASGNCPGGATVNWTTPGQAAPVSGNYIDDPNPSQPLTVSVSCGGVSATQTLAPQNVFASSSVFAVTNPDGTLAVWGSSRLGGDTSVLKVQPQNVVKVVGSERAWAALQSDGTVVTWGRPASGGSYAGKGGAGSADYTGAVAPLNKVSNVWAVKRGFVALNGDGSGTAWGNLEQTFDGEGGFSSIASFFTPATLAQFSNIADVSYTEGAVAVLKKDGTVFAFGDPASGGDTTPVAAKLTNVAKIYATDYSFTALKKDGSVVTWGQNFDNATTGLYDGTEPMPQANLALLSNSNVIAALSQNGVVSTIGTTMFDRGSDLSGFSGGLANVAKVFASKTAFAALKKDGTVASWGDSQRNNVANVQAQLTNVLTIAGTETAFAALKADGTVVTWGDETRGGDSSAVQSQLNNVIALFSNDYAFAALKKDGTVVTWGSPTHGGDSSAAQAKLRNIRAIYSTGLGGFLAVAKDGKFVTWGSPFAGGGQAPANLTAIPFLKS</sequence>
<dbReference type="EMBL" id="PPTF01000010">
    <property type="protein sequence ID" value="POB00295.1"/>
    <property type="molecule type" value="Genomic_DNA"/>
</dbReference>
<evidence type="ECO:0000313" key="1">
    <source>
        <dbReference type="EMBL" id="POB00295.1"/>
    </source>
</evidence>
<dbReference type="PANTHER" id="PTHR45982">
    <property type="entry name" value="REGULATOR OF CHROMOSOME CONDENSATION"/>
    <property type="match status" value="1"/>
</dbReference>
<dbReference type="Gene3D" id="2.130.10.30">
    <property type="entry name" value="Regulator of chromosome condensation 1/beta-lactamase-inhibitor protein II"/>
    <property type="match status" value="2"/>
</dbReference>
<dbReference type="AlphaFoldDB" id="A0A2K4MT77"/>
<proteinExistence type="predicted"/>
<evidence type="ECO:0000313" key="2">
    <source>
        <dbReference type="Proteomes" id="UP000236416"/>
    </source>
</evidence>
<name>A0A2K4MT77_9NEIS</name>
<evidence type="ECO:0008006" key="3">
    <source>
        <dbReference type="Google" id="ProtNLM"/>
    </source>
</evidence>
<keyword evidence="2" id="KW-1185">Reference proteome</keyword>
<accession>A0A2K4MT77</accession>
<dbReference type="InterPro" id="IPR009091">
    <property type="entry name" value="RCC1/BLIP-II"/>
</dbReference>
<dbReference type="Proteomes" id="UP000236416">
    <property type="component" value="Unassembled WGS sequence"/>
</dbReference>